<dbReference type="EMBL" id="JAWDIS010000001">
    <property type="protein sequence ID" value="MDU0365732.1"/>
    <property type="molecule type" value="Genomic_DNA"/>
</dbReference>
<sequence>MAADPHARARRVRAAAVPQGLVIVGRQNGKTAIAAVLAAYWMYLDAGRWPQQLPEQDFIIVGAAQKLDVAMKPWKQVRRWGGPDDEKLGIAHDLRPELQKLTYPPRTVNGDVDIRTKGGGMYMPRTFEGARGHSAARLLLDELRQQYDYEGWSAIEKSVNAMYDSLLVAFSNAGTSRSVVLRDVLDIATEDVDDPDAEWFLAEWSADPKAFAQANPSAGHLPGMTIAGLMRTAAKAKNKRVERIEVLGQWVTSLVVPFLDTEEWHASADPLLLDEDGDIESTGSRIADGSRMVMGIDVHREKRNTRTSIGVAGYRDDGRVHLEVIAQRTGKTWVVNHAKAIRAKTGITQVALQTRGADSDLVQPLKDAGFDIVYISATTLLLAAGRIRDRVREDKIRHRGQGPLDLPSTTPPPAISAACPSGTATRHPSTTRPSSP</sequence>
<feature type="region of interest" description="Disordered" evidence="1">
    <location>
        <begin position="393"/>
        <end position="436"/>
    </location>
</feature>
<evidence type="ECO:0008006" key="4">
    <source>
        <dbReference type="Google" id="ProtNLM"/>
    </source>
</evidence>
<dbReference type="Gene3D" id="3.40.50.300">
    <property type="entry name" value="P-loop containing nucleotide triphosphate hydrolases"/>
    <property type="match status" value="1"/>
</dbReference>
<evidence type="ECO:0000313" key="2">
    <source>
        <dbReference type="EMBL" id="MDU0365732.1"/>
    </source>
</evidence>
<dbReference type="Proteomes" id="UP001263371">
    <property type="component" value="Unassembled WGS sequence"/>
</dbReference>
<organism evidence="2 3">
    <name type="scientific">Microbacterium galbum</name>
    <dbReference type="NCBI Taxonomy" id="3075994"/>
    <lineage>
        <taxon>Bacteria</taxon>
        <taxon>Bacillati</taxon>
        <taxon>Actinomycetota</taxon>
        <taxon>Actinomycetes</taxon>
        <taxon>Micrococcales</taxon>
        <taxon>Microbacteriaceae</taxon>
        <taxon>Microbacterium</taxon>
    </lineage>
</organism>
<name>A0ABU3T2Z0_9MICO</name>
<comment type="caution">
    <text evidence="2">The sequence shown here is derived from an EMBL/GenBank/DDBJ whole genome shotgun (WGS) entry which is preliminary data.</text>
</comment>
<keyword evidence="3" id="KW-1185">Reference proteome</keyword>
<dbReference type="RefSeq" id="WP_315993040.1">
    <property type="nucleotide sequence ID" value="NZ_JAWDIS010000001.1"/>
</dbReference>
<evidence type="ECO:0000256" key="1">
    <source>
        <dbReference type="SAM" id="MobiDB-lite"/>
    </source>
</evidence>
<dbReference type="InterPro" id="IPR027417">
    <property type="entry name" value="P-loop_NTPase"/>
</dbReference>
<protein>
    <recommendedName>
        <fullName evidence="4">Terminase</fullName>
    </recommendedName>
</protein>
<gene>
    <name evidence="2" type="ORF">RWH45_00815</name>
</gene>
<proteinExistence type="predicted"/>
<accession>A0ABU3T2Z0</accession>
<feature type="compositionally biased region" description="Polar residues" evidence="1">
    <location>
        <begin position="422"/>
        <end position="436"/>
    </location>
</feature>
<reference evidence="2 3" key="1">
    <citation type="submission" date="2023-09" db="EMBL/GenBank/DDBJ databases">
        <title>Microbacterium fusihabitans sp. nov., Microbacterium phycihabitans sp. nov., and Microbacterium cervinum sp. nov., isolated from dried seaweeds of beach.</title>
        <authorList>
            <person name="Lee S.D."/>
        </authorList>
    </citation>
    <scope>NUCLEOTIDE SEQUENCE [LARGE SCALE GENOMIC DNA]</scope>
    <source>
        <strain evidence="2 3">KSW4-17</strain>
    </source>
</reference>
<evidence type="ECO:0000313" key="3">
    <source>
        <dbReference type="Proteomes" id="UP001263371"/>
    </source>
</evidence>